<protein>
    <submittedName>
        <fullName evidence="1">Uncharacterized protein</fullName>
    </submittedName>
</protein>
<accession>A0A160TX70</accession>
<organism evidence="1">
    <name type="scientific">hydrothermal vent metagenome</name>
    <dbReference type="NCBI Taxonomy" id="652676"/>
    <lineage>
        <taxon>unclassified sequences</taxon>
        <taxon>metagenomes</taxon>
        <taxon>ecological metagenomes</taxon>
    </lineage>
</organism>
<proteinExistence type="predicted"/>
<dbReference type="AlphaFoldDB" id="A0A160TX70"/>
<dbReference type="EMBL" id="CZRL01000120">
    <property type="protein sequence ID" value="CUS55107.1"/>
    <property type="molecule type" value="Genomic_DNA"/>
</dbReference>
<dbReference type="InterPro" id="IPR036249">
    <property type="entry name" value="Thioredoxin-like_sf"/>
</dbReference>
<gene>
    <name evidence="1" type="ORF">MGWOODY_XGa2175</name>
</gene>
<dbReference type="SUPFAM" id="SSF52833">
    <property type="entry name" value="Thioredoxin-like"/>
    <property type="match status" value="1"/>
</dbReference>
<reference evidence="1" key="1">
    <citation type="submission" date="2015-10" db="EMBL/GenBank/DDBJ databases">
        <authorList>
            <person name="Gilbert D.G."/>
        </authorList>
    </citation>
    <scope>NUCLEOTIDE SEQUENCE</scope>
</reference>
<name>A0A160TX70_9ZZZZ</name>
<evidence type="ECO:0000313" key="1">
    <source>
        <dbReference type="EMBL" id="CUS55107.1"/>
    </source>
</evidence>
<sequence length="59" mass="6964">MTTHLLLEELAVDYDIVWCNVHKPDQIPPELLHLNPQRIETFIRCSEGHCQQQKGKFLH</sequence>
<dbReference type="Gene3D" id="3.40.30.10">
    <property type="entry name" value="Glutaredoxin"/>
    <property type="match status" value="1"/>
</dbReference>